<reference evidence="3" key="2">
    <citation type="journal article" date="2022" name="Microbiol. Resour. Announc.">
        <title>Metagenome Sequencing to Explore Phylogenomics of Terrestrial Cyanobacteria.</title>
        <authorList>
            <person name="Ward R.D."/>
            <person name="Stajich J.E."/>
            <person name="Johansen J.R."/>
            <person name="Huntemann M."/>
            <person name="Clum A."/>
            <person name="Foster B."/>
            <person name="Foster B."/>
            <person name="Roux S."/>
            <person name="Palaniappan K."/>
            <person name="Varghese N."/>
            <person name="Mukherjee S."/>
            <person name="Reddy T.B.K."/>
            <person name="Daum C."/>
            <person name="Copeland A."/>
            <person name="Chen I.A."/>
            <person name="Ivanova N.N."/>
            <person name="Kyrpides N.C."/>
            <person name="Shapiro N."/>
            <person name="Eloe-Fadrosh E.A."/>
            <person name="Pietrasiak N."/>
        </authorList>
    </citation>
    <scope>NUCLEOTIDE SEQUENCE</scope>
    <source>
        <strain evidence="3">GSE-NOS-MK-12-04C</strain>
    </source>
</reference>
<dbReference type="Proteomes" id="UP000729701">
    <property type="component" value="Unassembled WGS sequence"/>
</dbReference>
<name>A0A951QNG0_9CYAN</name>
<dbReference type="EMBL" id="JAHHGZ010000011">
    <property type="protein sequence ID" value="MBW4668213.1"/>
    <property type="molecule type" value="Genomic_DNA"/>
</dbReference>
<evidence type="ECO:0000313" key="4">
    <source>
        <dbReference type="Proteomes" id="UP000729701"/>
    </source>
</evidence>
<evidence type="ECO:0008006" key="5">
    <source>
        <dbReference type="Google" id="ProtNLM"/>
    </source>
</evidence>
<evidence type="ECO:0000256" key="2">
    <source>
        <dbReference type="SAM" id="SignalP"/>
    </source>
</evidence>
<sequence>MRSRIFTLAAILTALYLVPTLPAEASPKPSPTPHLLAEQSWTQFSPPNGSFIVLMPGSPKEDKETEKNSDSTTDSYTYTVETSIGAFLVGYTDFSDDISSVDSKRLLDAAAQGFTTNGGKLLNQQNLLMNGHPGREVKYADSDGTTSTARIFIVKQRLYQLHAIASQSQDVKKFFDSFKLI</sequence>
<proteinExistence type="predicted"/>
<accession>A0A951QNG0</accession>
<feature type="chain" id="PRO_5036868070" description="Secreted protein" evidence="2">
    <location>
        <begin position="26"/>
        <end position="181"/>
    </location>
</feature>
<feature type="compositionally biased region" description="Basic and acidic residues" evidence="1">
    <location>
        <begin position="59"/>
        <end position="69"/>
    </location>
</feature>
<dbReference type="AlphaFoldDB" id="A0A951QNG0"/>
<evidence type="ECO:0000313" key="3">
    <source>
        <dbReference type="EMBL" id="MBW4668213.1"/>
    </source>
</evidence>
<keyword evidence="2" id="KW-0732">Signal</keyword>
<evidence type="ECO:0000256" key="1">
    <source>
        <dbReference type="SAM" id="MobiDB-lite"/>
    </source>
</evidence>
<protein>
    <recommendedName>
        <fullName evidence="5">Secreted protein</fullName>
    </recommendedName>
</protein>
<comment type="caution">
    <text evidence="3">The sequence shown here is derived from an EMBL/GenBank/DDBJ whole genome shotgun (WGS) entry which is preliminary data.</text>
</comment>
<reference evidence="3" key="1">
    <citation type="submission" date="2021-05" db="EMBL/GenBank/DDBJ databases">
        <authorList>
            <person name="Pietrasiak N."/>
            <person name="Ward R."/>
            <person name="Stajich J.E."/>
            <person name="Kurbessoian T."/>
        </authorList>
    </citation>
    <scope>NUCLEOTIDE SEQUENCE</scope>
    <source>
        <strain evidence="3">GSE-NOS-MK-12-04C</strain>
    </source>
</reference>
<gene>
    <name evidence="3" type="ORF">KME60_12515</name>
</gene>
<feature type="region of interest" description="Disordered" evidence="1">
    <location>
        <begin position="52"/>
        <end position="74"/>
    </location>
</feature>
<organism evidence="3 4">
    <name type="scientific">Cyanomargarita calcarea GSE-NOS-MK-12-04C</name>
    <dbReference type="NCBI Taxonomy" id="2839659"/>
    <lineage>
        <taxon>Bacteria</taxon>
        <taxon>Bacillati</taxon>
        <taxon>Cyanobacteriota</taxon>
        <taxon>Cyanophyceae</taxon>
        <taxon>Nostocales</taxon>
        <taxon>Cyanomargaritaceae</taxon>
        <taxon>Cyanomargarita</taxon>
    </lineage>
</organism>
<feature type="signal peptide" evidence="2">
    <location>
        <begin position="1"/>
        <end position="25"/>
    </location>
</feature>